<comment type="caution">
    <text evidence="1">The sequence shown here is derived from an EMBL/GenBank/DDBJ whole genome shotgun (WGS) entry which is preliminary data.</text>
</comment>
<organism evidence="1 2">
    <name type="scientific">Hypsizygus marmoreus</name>
    <name type="common">White beech mushroom</name>
    <name type="synonym">Agaricus marmoreus</name>
    <dbReference type="NCBI Taxonomy" id="39966"/>
    <lineage>
        <taxon>Eukaryota</taxon>
        <taxon>Fungi</taxon>
        <taxon>Dikarya</taxon>
        <taxon>Basidiomycota</taxon>
        <taxon>Agaricomycotina</taxon>
        <taxon>Agaricomycetes</taxon>
        <taxon>Agaricomycetidae</taxon>
        <taxon>Agaricales</taxon>
        <taxon>Tricholomatineae</taxon>
        <taxon>Lyophyllaceae</taxon>
        <taxon>Hypsizygus</taxon>
    </lineage>
</organism>
<name>A0A369JRR5_HYPMA</name>
<dbReference type="Proteomes" id="UP000076154">
    <property type="component" value="Unassembled WGS sequence"/>
</dbReference>
<sequence length="132" mass="14696">MDHSSLEDEGINTLPLLVFRTSVNAASCWTTNERRMDMAFRFSGSSCAQEQADGLGEVEERCPMIWADMNVFPKPAGPRIQRHDETSCPSALLDPRLEGRFQQNPLAGSFERSFRASNSSSTKVVNFNHAIS</sequence>
<dbReference type="AlphaFoldDB" id="A0A369JRR5"/>
<evidence type="ECO:0000313" key="1">
    <source>
        <dbReference type="EMBL" id="RDB24961.1"/>
    </source>
</evidence>
<reference evidence="1" key="1">
    <citation type="submission" date="2018-04" db="EMBL/GenBank/DDBJ databases">
        <title>Whole genome sequencing of Hypsizygus marmoreus.</title>
        <authorList>
            <person name="Choi I.-G."/>
            <person name="Min B."/>
            <person name="Kim J.-G."/>
            <person name="Kim S."/>
            <person name="Oh Y.-L."/>
            <person name="Kong W.-S."/>
            <person name="Park H."/>
            <person name="Jeong J."/>
            <person name="Song E.-S."/>
        </authorList>
    </citation>
    <scope>NUCLEOTIDE SEQUENCE [LARGE SCALE GENOMIC DNA]</scope>
    <source>
        <strain evidence="1">51987-8</strain>
    </source>
</reference>
<keyword evidence="2" id="KW-1185">Reference proteome</keyword>
<proteinExistence type="predicted"/>
<evidence type="ECO:0000313" key="2">
    <source>
        <dbReference type="Proteomes" id="UP000076154"/>
    </source>
</evidence>
<dbReference type="InParanoid" id="A0A369JRR5"/>
<protein>
    <submittedName>
        <fullName evidence="1">Uncharacterized protein</fullName>
    </submittedName>
</protein>
<accession>A0A369JRR5</accession>
<gene>
    <name evidence="1" type="ORF">Hypma_007444</name>
</gene>
<dbReference type="EMBL" id="LUEZ02000041">
    <property type="protein sequence ID" value="RDB24961.1"/>
    <property type="molecule type" value="Genomic_DNA"/>
</dbReference>